<comment type="caution">
    <text evidence="9">The sequence shown here is derived from an EMBL/GenBank/DDBJ whole genome shotgun (WGS) entry which is preliminary data.</text>
</comment>
<sequence length="305" mass="33428">MVDNSMISEEELFQVVGSGWKTYEVQKRKITFREKLKGKPVFSMILLLIVVLGCVFANLVANHDPSGFYLRNLNTPPGREFIFGTDSLGRDIYSLIWYGGRVSLVIGISGAAIITVIGVTYGCISGTAGPKVDSVLMRFTEMCGSIPTLLMILILSAVFQADDVIGISVIIGITGWFALARIVRSEVRQIRNSDYVMYARLCGGGFGYVMYYHLIPNFVSAIMFVVISSVSSCITMESTLSFLGLGLPADVVSWGSMLSLANKALIMNTWWVIVIPGVFLVVTLMCITNVGSFVRSEVNNKYSNL</sequence>
<dbReference type="PROSITE" id="PS50928">
    <property type="entry name" value="ABC_TM1"/>
    <property type="match status" value="1"/>
</dbReference>
<keyword evidence="3" id="KW-1003">Cell membrane</keyword>
<evidence type="ECO:0000256" key="1">
    <source>
        <dbReference type="ARBA" id="ARBA00004651"/>
    </source>
</evidence>
<protein>
    <submittedName>
        <fullName evidence="9">ABC transporter permease</fullName>
    </submittedName>
</protein>
<dbReference type="Gene3D" id="1.10.3720.10">
    <property type="entry name" value="MetI-like"/>
    <property type="match status" value="1"/>
</dbReference>
<dbReference type="PANTHER" id="PTHR43386">
    <property type="entry name" value="OLIGOPEPTIDE TRANSPORT SYSTEM PERMEASE PROTEIN APPC"/>
    <property type="match status" value="1"/>
</dbReference>
<comment type="similarity">
    <text evidence="7">Belongs to the binding-protein-dependent transport system permease family.</text>
</comment>
<feature type="transmembrane region" description="Helical" evidence="7">
    <location>
        <begin position="270"/>
        <end position="294"/>
    </location>
</feature>
<dbReference type="InterPro" id="IPR000515">
    <property type="entry name" value="MetI-like"/>
</dbReference>
<dbReference type="Proteomes" id="UP001473063">
    <property type="component" value="Unassembled WGS sequence"/>
</dbReference>
<feature type="transmembrane region" description="Helical" evidence="7">
    <location>
        <begin position="102"/>
        <end position="124"/>
    </location>
</feature>
<name>A0ABV1BEM2_9FIRM</name>
<dbReference type="EMBL" id="JBBMEJ010000009">
    <property type="protein sequence ID" value="MEQ2371089.1"/>
    <property type="molecule type" value="Genomic_DNA"/>
</dbReference>
<keyword evidence="10" id="KW-1185">Reference proteome</keyword>
<dbReference type="InterPro" id="IPR035906">
    <property type="entry name" value="MetI-like_sf"/>
</dbReference>
<evidence type="ECO:0000256" key="6">
    <source>
        <dbReference type="ARBA" id="ARBA00023136"/>
    </source>
</evidence>
<gene>
    <name evidence="9" type="ORF">WMO28_09055</name>
</gene>
<keyword evidence="6 7" id="KW-0472">Membrane</keyword>
<feature type="transmembrane region" description="Helical" evidence="7">
    <location>
        <begin position="41"/>
        <end position="61"/>
    </location>
</feature>
<accession>A0ABV1BEM2</accession>
<dbReference type="CDD" id="cd06261">
    <property type="entry name" value="TM_PBP2"/>
    <property type="match status" value="1"/>
</dbReference>
<evidence type="ECO:0000313" key="10">
    <source>
        <dbReference type="Proteomes" id="UP001473063"/>
    </source>
</evidence>
<dbReference type="RefSeq" id="WP_349056741.1">
    <property type="nucleotide sequence ID" value="NZ_JBBMEJ010000009.1"/>
</dbReference>
<feature type="transmembrane region" description="Helical" evidence="7">
    <location>
        <begin position="195"/>
        <end position="215"/>
    </location>
</feature>
<evidence type="ECO:0000313" key="9">
    <source>
        <dbReference type="EMBL" id="MEQ2371089.1"/>
    </source>
</evidence>
<dbReference type="InterPro" id="IPR050366">
    <property type="entry name" value="BP-dependent_transpt_permease"/>
</dbReference>
<keyword evidence="2 7" id="KW-0813">Transport</keyword>
<dbReference type="PANTHER" id="PTHR43386:SF1">
    <property type="entry name" value="D,D-DIPEPTIDE TRANSPORT SYSTEM PERMEASE PROTEIN DDPC-RELATED"/>
    <property type="match status" value="1"/>
</dbReference>
<comment type="subcellular location">
    <subcellularLocation>
        <location evidence="1 7">Cell membrane</location>
        <topology evidence="1 7">Multi-pass membrane protein</topology>
    </subcellularLocation>
</comment>
<feature type="transmembrane region" description="Helical" evidence="7">
    <location>
        <begin position="136"/>
        <end position="159"/>
    </location>
</feature>
<reference evidence="9 10" key="1">
    <citation type="submission" date="2024-03" db="EMBL/GenBank/DDBJ databases">
        <title>Human intestinal bacterial collection.</title>
        <authorList>
            <person name="Pauvert C."/>
            <person name="Hitch T.C.A."/>
            <person name="Clavel T."/>
        </authorList>
    </citation>
    <scope>NUCLEOTIDE SEQUENCE [LARGE SCALE GENOMIC DNA]</scope>
    <source>
        <strain evidence="9 10">CLA-JM-H16</strain>
    </source>
</reference>
<evidence type="ECO:0000259" key="8">
    <source>
        <dbReference type="PROSITE" id="PS50928"/>
    </source>
</evidence>
<dbReference type="SUPFAM" id="SSF161098">
    <property type="entry name" value="MetI-like"/>
    <property type="match status" value="1"/>
</dbReference>
<evidence type="ECO:0000256" key="2">
    <source>
        <dbReference type="ARBA" id="ARBA00022448"/>
    </source>
</evidence>
<keyword evidence="5 7" id="KW-1133">Transmembrane helix</keyword>
<feature type="domain" description="ABC transmembrane type-1" evidence="8">
    <location>
        <begin position="100"/>
        <end position="291"/>
    </location>
</feature>
<feature type="transmembrane region" description="Helical" evidence="7">
    <location>
        <begin position="165"/>
        <end position="183"/>
    </location>
</feature>
<evidence type="ECO:0000256" key="4">
    <source>
        <dbReference type="ARBA" id="ARBA00022692"/>
    </source>
</evidence>
<keyword evidence="4 7" id="KW-0812">Transmembrane</keyword>
<dbReference type="Pfam" id="PF00528">
    <property type="entry name" value="BPD_transp_1"/>
    <property type="match status" value="1"/>
</dbReference>
<evidence type="ECO:0000256" key="3">
    <source>
        <dbReference type="ARBA" id="ARBA00022475"/>
    </source>
</evidence>
<proteinExistence type="inferred from homology"/>
<evidence type="ECO:0000256" key="5">
    <source>
        <dbReference type="ARBA" id="ARBA00022989"/>
    </source>
</evidence>
<organism evidence="9 10">
    <name type="scientific">Blautia aquisgranensis</name>
    <dbReference type="NCBI Taxonomy" id="3133153"/>
    <lineage>
        <taxon>Bacteria</taxon>
        <taxon>Bacillati</taxon>
        <taxon>Bacillota</taxon>
        <taxon>Clostridia</taxon>
        <taxon>Lachnospirales</taxon>
        <taxon>Lachnospiraceae</taxon>
        <taxon>Blautia</taxon>
    </lineage>
</organism>
<evidence type="ECO:0000256" key="7">
    <source>
        <dbReference type="RuleBase" id="RU363032"/>
    </source>
</evidence>